<feature type="domain" description="Ig-like" evidence="2">
    <location>
        <begin position="21"/>
        <end position="106"/>
    </location>
</feature>
<keyword evidence="4" id="KW-1185">Reference proteome</keyword>
<dbReference type="InterPro" id="IPR003597">
    <property type="entry name" value="Ig_C1-set"/>
</dbReference>
<dbReference type="InterPro" id="IPR013783">
    <property type="entry name" value="Ig-like_fold"/>
</dbReference>
<evidence type="ECO:0000313" key="3">
    <source>
        <dbReference type="EMBL" id="KAI7812489.1"/>
    </source>
</evidence>
<dbReference type="PROSITE" id="PS50835">
    <property type="entry name" value="IG_LIKE"/>
    <property type="match status" value="1"/>
</dbReference>
<proteinExistence type="predicted"/>
<dbReference type="EMBL" id="JAFHDT010000002">
    <property type="protein sequence ID" value="KAI7812489.1"/>
    <property type="molecule type" value="Genomic_DNA"/>
</dbReference>
<organism evidence="3 4">
    <name type="scientific">Triplophysa rosa</name>
    <name type="common">Cave loach</name>
    <dbReference type="NCBI Taxonomy" id="992332"/>
    <lineage>
        <taxon>Eukaryota</taxon>
        <taxon>Metazoa</taxon>
        <taxon>Chordata</taxon>
        <taxon>Craniata</taxon>
        <taxon>Vertebrata</taxon>
        <taxon>Euteleostomi</taxon>
        <taxon>Actinopterygii</taxon>
        <taxon>Neopterygii</taxon>
        <taxon>Teleostei</taxon>
        <taxon>Ostariophysi</taxon>
        <taxon>Cypriniformes</taxon>
        <taxon>Nemacheilidae</taxon>
        <taxon>Triplophysa</taxon>
    </lineage>
</organism>
<reference evidence="3" key="1">
    <citation type="submission" date="2021-02" db="EMBL/GenBank/DDBJ databases">
        <title>Comparative genomics reveals that relaxation of natural selection precedes convergent phenotypic evolution of cavefish.</title>
        <authorList>
            <person name="Peng Z."/>
        </authorList>
    </citation>
    <scope>NUCLEOTIDE SEQUENCE</scope>
    <source>
        <tissue evidence="3">Muscle</tissue>
    </source>
</reference>
<evidence type="ECO:0000256" key="1">
    <source>
        <dbReference type="SAM" id="SignalP"/>
    </source>
</evidence>
<dbReference type="InterPro" id="IPR007110">
    <property type="entry name" value="Ig-like_dom"/>
</dbReference>
<accession>A0A9W8CAM1</accession>
<gene>
    <name evidence="3" type="ORF">IRJ41_002701</name>
</gene>
<dbReference type="SUPFAM" id="SSF48726">
    <property type="entry name" value="Immunoglobulin"/>
    <property type="match status" value="1"/>
</dbReference>
<dbReference type="Pfam" id="PF07654">
    <property type="entry name" value="C1-set"/>
    <property type="match status" value="1"/>
</dbReference>
<feature type="chain" id="PRO_5040864298" description="Ig-like domain-containing protein" evidence="1">
    <location>
        <begin position="18"/>
        <end position="154"/>
    </location>
</feature>
<name>A0A9W8CAM1_TRIRA</name>
<dbReference type="AlphaFoldDB" id="A0A9W8CAM1"/>
<comment type="caution">
    <text evidence="3">The sequence shown here is derived from an EMBL/GenBank/DDBJ whole genome shotgun (WGS) entry which is preliminary data.</text>
</comment>
<evidence type="ECO:0000313" key="4">
    <source>
        <dbReference type="Proteomes" id="UP001059041"/>
    </source>
</evidence>
<feature type="signal peptide" evidence="1">
    <location>
        <begin position="1"/>
        <end position="17"/>
    </location>
</feature>
<protein>
    <recommendedName>
        <fullName evidence="2">Ig-like domain-containing protein</fullName>
    </recommendedName>
</protein>
<sequence length="154" mass="17315">MFPTRLIILLFTMGAGAVPYPTLSSVHLTTHHSGLTILMCVVNDIHQGEMELAWISSGTRGTRPATYSLFQSVDGIQSAMSLISVASSEWTSYTCFVSHRVSDRLTHRHYAGLPKETEMYDLEKFDDEETPEMCSDHHSSFLEGNMSFVYPIIY</sequence>
<dbReference type="Proteomes" id="UP001059041">
    <property type="component" value="Linkage Group LG2"/>
</dbReference>
<dbReference type="Gene3D" id="2.60.40.10">
    <property type="entry name" value="Immunoglobulins"/>
    <property type="match status" value="1"/>
</dbReference>
<keyword evidence="1" id="KW-0732">Signal</keyword>
<evidence type="ECO:0000259" key="2">
    <source>
        <dbReference type="PROSITE" id="PS50835"/>
    </source>
</evidence>
<dbReference type="InterPro" id="IPR036179">
    <property type="entry name" value="Ig-like_dom_sf"/>
</dbReference>